<dbReference type="AlphaFoldDB" id="A0A9X0D1V2"/>
<evidence type="ECO:0000313" key="1">
    <source>
        <dbReference type="EMBL" id="KAJ7383790.1"/>
    </source>
</evidence>
<dbReference type="InterPro" id="IPR036188">
    <property type="entry name" value="FAD/NAD-bd_sf"/>
</dbReference>
<dbReference type="Gene3D" id="3.50.50.60">
    <property type="entry name" value="FAD/NAD(P)-binding domain"/>
    <property type="match status" value="1"/>
</dbReference>
<gene>
    <name evidence="1" type="ORF">OS493_026324</name>
</gene>
<sequence length="105" mass="11322">MPCWGDDKVLQSSARAKFGRVYFAGYMDGAVQAGERAAKGGALCYGEDSGRGDPSKLNPLHKMSPLYLGPTDDISKLAAYCAVFLTTVDSSCRFSGRLSLRHLLK</sequence>
<name>A0A9X0D1V2_9CNID</name>
<evidence type="ECO:0000313" key="2">
    <source>
        <dbReference type="Proteomes" id="UP001163046"/>
    </source>
</evidence>
<accession>A0A9X0D1V2</accession>
<organism evidence="1 2">
    <name type="scientific">Desmophyllum pertusum</name>
    <dbReference type="NCBI Taxonomy" id="174260"/>
    <lineage>
        <taxon>Eukaryota</taxon>
        <taxon>Metazoa</taxon>
        <taxon>Cnidaria</taxon>
        <taxon>Anthozoa</taxon>
        <taxon>Hexacorallia</taxon>
        <taxon>Scleractinia</taxon>
        <taxon>Caryophylliina</taxon>
        <taxon>Caryophylliidae</taxon>
        <taxon>Desmophyllum</taxon>
    </lineage>
</organism>
<protein>
    <submittedName>
        <fullName evidence="1">Uncharacterized protein</fullName>
    </submittedName>
</protein>
<dbReference type="Proteomes" id="UP001163046">
    <property type="component" value="Unassembled WGS sequence"/>
</dbReference>
<proteinExistence type="predicted"/>
<keyword evidence="2" id="KW-1185">Reference proteome</keyword>
<dbReference type="EMBL" id="MU825895">
    <property type="protein sequence ID" value="KAJ7383790.1"/>
    <property type="molecule type" value="Genomic_DNA"/>
</dbReference>
<comment type="caution">
    <text evidence="1">The sequence shown here is derived from an EMBL/GenBank/DDBJ whole genome shotgun (WGS) entry which is preliminary data.</text>
</comment>
<reference evidence="1" key="1">
    <citation type="submission" date="2023-01" db="EMBL/GenBank/DDBJ databases">
        <title>Genome assembly of the deep-sea coral Lophelia pertusa.</title>
        <authorList>
            <person name="Herrera S."/>
            <person name="Cordes E."/>
        </authorList>
    </citation>
    <scope>NUCLEOTIDE SEQUENCE</scope>
    <source>
        <strain evidence="1">USNM1676648</strain>
        <tissue evidence="1">Polyp</tissue>
    </source>
</reference>